<sequence length="263" mass="30344">MERVYYIVVLCTVFYTAPSRAQVPEPKLGENVTVHAQVMYDNTFKATSPNGTNETFMKTYFERIFEKVQEGINKKGVMVQISVANVSCHNELVKRHRNGKYVREINGRRTLRTLIKYAASLNNSNDSIHYLFVAGPFDVLRMQTDDLHTNNTFCTKNASVAVVETSIFPKHFYHYTTQKMTALTLGFKSPTSLSEQDKENLTEIFKLYWQFHQGCDISQKLPKKFSKKVKKLHFLGWRCSRSPDVFIRDHMRPGSHCTTDAHA</sequence>
<feature type="chain" id="PRO_5026165444" evidence="1">
    <location>
        <begin position="22"/>
        <end position="263"/>
    </location>
</feature>
<protein>
    <submittedName>
        <fullName evidence="2">Putative secreted peptide</fullName>
    </submittedName>
</protein>
<organism evidence="2">
    <name type="scientific">Rhipicephalus microplus</name>
    <name type="common">Cattle tick</name>
    <name type="synonym">Boophilus microplus</name>
    <dbReference type="NCBI Taxonomy" id="6941"/>
    <lineage>
        <taxon>Eukaryota</taxon>
        <taxon>Metazoa</taxon>
        <taxon>Ecdysozoa</taxon>
        <taxon>Arthropoda</taxon>
        <taxon>Chelicerata</taxon>
        <taxon>Arachnida</taxon>
        <taxon>Acari</taxon>
        <taxon>Parasitiformes</taxon>
        <taxon>Ixodida</taxon>
        <taxon>Ixodoidea</taxon>
        <taxon>Ixodidae</taxon>
        <taxon>Rhipicephalinae</taxon>
        <taxon>Rhipicephalus</taxon>
        <taxon>Boophilus</taxon>
    </lineage>
</organism>
<feature type="signal peptide" evidence="1">
    <location>
        <begin position="1"/>
        <end position="21"/>
    </location>
</feature>
<proteinExistence type="predicted"/>
<name>A0A6G5A2M9_RHIMP</name>
<dbReference type="EMBL" id="GIKN01002766">
    <property type="protein sequence ID" value="NIE45039.1"/>
    <property type="molecule type" value="Transcribed_RNA"/>
</dbReference>
<keyword evidence="1" id="KW-0732">Signal</keyword>
<accession>A0A6G5A2M9</accession>
<reference evidence="2" key="1">
    <citation type="submission" date="2020-03" db="EMBL/GenBank/DDBJ databases">
        <title>A transcriptome and proteome of the tick Rhipicephalus microplus shaped by the genetic composition of its hosts and developmental stage.</title>
        <authorList>
            <person name="Garcia G.R."/>
            <person name="Ribeiro J.M.C."/>
            <person name="Maruyama S.R."/>
            <person name="Gardinasse L.G."/>
            <person name="Nelson K."/>
            <person name="Ferreira B.R."/>
            <person name="Andrade T.G."/>
            <person name="Santos I.K.F.M."/>
        </authorList>
    </citation>
    <scope>NUCLEOTIDE SEQUENCE</scope>
    <source>
        <strain evidence="2">NSGR</strain>
        <tissue evidence="2">Salivary glands</tissue>
    </source>
</reference>
<evidence type="ECO:0000256" key="1">
    <source>
        <dbReference type="SAM" id="SignalP"/>
    </source>
</evidence>
<dbReference type="AlphaFoldDB" id="A0A6G5A2M9"/>
<evidence type="ECO:0000313" key="2">
    <source>
        <dbReference type="EMBL" id="NIE45039.1"/>
    </source>
</evidence>